<protein>
    <submittedName>
        <fullName evidence="2">Uncharacterized protein</fullName>
    </submittedName>
</protein>
<name>A0A8S9JS89_BRACR</name>
<organism evidence="2">
    <name type="scientific">Brassica cretica</name>
    <name type="common">Mustard</name>
    <dbReference type="NCBI Taxonomy" id="69181"/>
    <lineage>
        <taxon>Eukaryota</taxon>
        <taxon>Viridiplantae</taxon>
        <taxon>Streptophyta</taxon>
        <taxon>Embryophyta</taxon>
        <taxon>Tracheophyta</taxon>
        <taxon>Spermatophyta</taxon>
        <taxon>Magnoliopsida</taxon>
        <taxon>eudicotyledons</taxon>
        <taxon>Gunneridae</taxon>
        <taxon>Pentapetalae</taxon>
        <taxon>rosids</taxon>
        <taxon>malvids</taxon>
        <taxon>Brassicales</taxon>
        <taxon>Brassicaceae</taxon>
        <taxon>Brassiceae</taxon>
        <taxon>Brassica</taxon>
    </lineage>
</organism>
<sequence length="144" mass="15665">MRGHSIQKWRIRIRRRGKIESRRVLAERGHNTLQGRTVSKEPDVEHTKAGDSTGTQQEKGWNGSLELCRTISGSVDGNEGNAPETHGTNDEIKDDVTEKGVMYGMIGATGGSTRSTFFTTDCSGAAAPPSKLIVLLVLVETLQQ</sequence>
<proteinExistence type="predicted"/>
<reference evidence="2" key="1">
    <citation type="submission" date="2019-12" db="EMBL/GenBank/DDBJ databases">
        <title>Genome sequencing and annotation of Brassica cretica.</title>
        <authorList>
            <person name="Studholme D.J."/>
            <person name="Sarris P.F."/>
        </authorList>
    </citation>
    <scope>NUCLEOTIDE SEQUENCE</scope>
    <source>
        <strain evidence="2">PFS-102/07</strain>
        <tissue evidence="2">Leaf</tissue>
    </source>
</reference>
<gene>
    <name evidence="2" type="ORF">F2Q70_00035867</name>
</gene>
<accession>A0A8S9JS89</accession>
<evidence type="ECO:0000313" key="2">
    <source>
        <dbReference type="EMBL" id="KAF2584203.1"/>
    </source>
</evidence>
<feature type="compositionally biased region" description="Basic and acidic residues" evidence="1">
    <location>
        <begin position="38"/>
        <end position="49"/>
    </location>
</feature>
<feature type="compositionally biased region" description="Polar residues" evidence="1">
    <location>
        <begin position="50"/>
        <end position="59"/>
    </location>
</feature>
<feature type="region of interest" description="Disordered" evidence="1">
    <location>
        <begin position="25"/>
        <end position="92"/>
    </location>
</feature>
<comment type="caution">
    <text evidence="2">The sequence shown here is derived from an EMBL/GenBank/DDBJ whole genome shotgun (WGS) entry which is preliminary data.</text>
</comment>
<dbReference type="EMBL" id="QGKY02000246">
    <property type="protein sequence ID" value="KAF2584203.1"/>
    <property type="molecule type" value="Genomic_DNA"/>
</dbReference>
<dbReference type="AlphaFoldDB" id="A0A8S9JS89"/>
<evidence type="ECO:0000256" key="1">
    <source>
        <dbReference type="SAM" id="MobiDB-lite"/>
    </source>
</evidence>